<evidence type="ECO:0000256" key="4">
    <source>
        <dbReference type="ARBA" id="ARBA00022475"/>
    </source>
</evidence>
<feature type="transmembrane region" description="Helical" evidence="8">
    <location>
        <begin position="208"/>
        <end position="230"/>
    </location>
</feature>
<proteinExistence type="inferred from homology"/>
<organism evidence="10 11">
    <name type="scientific">Roseivivax lentus</name>
    <dbReference type="NCBI Taxonomy" id="633194"/>
    <lineage>
        <taxon>Bacteria</taxon>
        <taxon>Pseudomonadati</taxon>
        <taxon>Pseudomonadota</taxon>
        <taxon>Alphaproteobacteria</taxon>
        <taxon>Rhodobacterales</taxon>
        <taxon>Roseobacteraceae</taxon>
        <taxon>Roseivivax</taxon>
    </lineage>
</organism>
<keyword evidence="11" id="KW-1185">Reference proteome</keyword>
<name>A0A1N7NSH7_9RHOB</name>
<dbReference type="Pfam" id="PF00892">
    <property type="entry name" value="EamA"/>
    <property type="match status" value="1"/>
</dbReference>
<feature type="transmembrane region" description="Helical" evidence="8">
    <location>
        <begin position="265"/>
        <end position="284"/>
    </location>
</feature>
<dbReference type="InterPro" id="IPR050638">
    <property type="entry name" value="AA-Vitamin_Transporters"/>
</dbReference>
<feature type="transmembrane region" description="Helical" evidence="8">
    <location>
        <begin position="126"/>
        <end position="143"/>
    </location>
</feature>
<feature type="transmembrane region" description="Helical" evidence="8">
    <location>
        <begin position="149"/>
        <end position="165"/>
    </location>
</feature>
<dbReference type="InterPro" id="IPR004626">
    <property type="entry name" value="RarD"/>
</dbReference>
<feature type="transmembrane region" description="Helical" evidence="8">
    <location>
        <begin position="37"/>
        <end position="59"/>
    </location>
</feature>
<sequence length="305" mass="33140">MNAHKAGVLAMVLCCAFWGLSPLYYKLLADVPTLEVLAHRTFWALIFFFLYLGLQGRLLGLFAGLRDPRTLVAMAFAAGVISVNWFLFILSVQTGRTTEASLAYYIFPLVAVIFGMIAFGERLGRLQGAAVGLAAVAVAILTLQLGHPPWFALTIAVSFGLYGVAKKRLTMGPVMSVAGEVLLVLPLSAGYLFKLHVLDGTGLFGTDWTMTGLLILSGPLTSVPLILFSYASQRVSMATLGLIQYLNPTLQFLVAIMIFREPFGAAHAMAFALIWTALAIYSTATFRDDRRRRRAATHPATSPET</sequence>
<keyword evidence="3" id="KW-0813">Transport</keyword>
<keyword evidence="7 8" id="KW-0472">Membrane</keyword>
<dbReference type="OrthoDB" id="369870at2"/>
<feature type="transmembrane region" description="Helical" evidence="8">
    <location>
        <begin position="177"/>
        <end position="196"/>
    </location>
</feature>
<dbReference type="SUPFAM" id="SSF103481">
    <property type="entry name" value="Multidrug resistance efflux transporter EmrE"/>
    <property type="match status" value="2"/>
</dbReference>
<dbReference type="Proteomes" id="UP000186684">
    <property type="component" value="Unassembled WGS sequence"/>
</dbReference>
<evidence type="ECO:0000256" key="8">
    <source>
        <dbReference type="SAM" id="Phobius"/>
    </source>
</evidence>
<keyword evidence="5 8" id="KW-0812">Transmembrane</keyword>
<feature type="transmembrane region" description="Helical" evidence="8">
    <location>
        <begin position="102"/>
        <end position="119"/>
    </location>
</feature>
<feature type="transmembrane region" description="Helical" evidence="8">
    <location>
        <begin position="242"/>
        <end position="259"/>
    </location>
</feature>
<evidence type="ECO:0000256" key="3">
    <source>
        <dbReference type="ARBA" id="ARBA00022448"/>
    </source>
</evidence>
<feature type="domain" description="EamA" evidence="9">
    <location>
        <begin position="6"/>
        <end position="142"/>
    </location>
</feature>
<evidence type="ECO:0000259" key="9">
    <source>
        <dbReference type="Pfam" id="PF00892"/>
    </source>
</evidence>
<protein>
    <submittedName>
        <fullName evidence="10">Chloramphenicol-sensitive protein RarD</fullName>
    </submittedName>
</protein>
<feature type="transmembrane region" description="Helical" evidence="8">
    <location>
        <begin position="71"/>
        <end position="90"/>
    </location>
</feature>
<keyword evidence="6 8" id="KW-1133">Transmembrane helix</keyword>
<evidence type="ECO:0000256" key="5">
    <source>
        <dbReference type="ARBA" id="ARBA00022692"/>
    </source>
</evidence>
<dbReference type="PANTHER" id="PTHR32322:SF2">
    <property type="entry name" value="EAMA DOMAIN-CONTAINING PROTEIN"/>
    <property type="match status" value="1"/>
</dbReference>
<evidence type="ECO:0000256" key="7">
    <source>
        <dbReference type="ARBA" id="ARBA00023136"/>
    </source>
</evidence>
<dbReference type="RefSeq" id="WP_076449026.1">
    <property type="nucleotide sequence ID" value="NZ_FTOQ01000010.1"/>
</dbReference>
<comment type="similarity">
    <text evidence="2">Belongs to the EamA transporter family.</text>
</comment>
<dbReference type="AlphaFoldDB" id="A0A1N7NSH7"/>
<comment type="subcellular location">
    <subcellularLocation>
        <location evidence="1">Cell membrane</location>
        <topology evidence="1">Multi-pass membrane protein</topology>
    </subcellularLocation>
</comment>
<evidence type="ECO:0000256" key="1">
    <source>
        <dbReference type="ARBA" id="ARBA00004651"/>
    </source>
</evidence>
<evidence type="ECO:0000256" key="6">
    <source>
        <dbReference type="ARBA" id="ARBA00022989"/>
    </source>
</evidence>
<evidence type="ECO:0000313" key="10">
    <source>
        <dbReference type="EMBL" id="SIT01189.1"/>
    </source>
</evidence>
<dbReference type="InterPro" id="IPR037185">
    <property type="entry name" value="EmrE-like"/>
</dbReference>
<evidence type="ECO:0000256" key="2">
    <source>
        <dbReference type="ARBA" id="ARBA00007362"/>
    </source>
</evidence>
<evidence type="ECO:0000313" key="11">
    <source>
        <dbReference type="Proteomes" id="UP000186684"/>
    </source>
</evidence>
<dbReference type="STRING" id="633194.SAMN05421759_11012"/>
<feature type="transmembrane region" description="Helical" evidence="8">
    <location>
        <begin position="7"/>
        <end position="25"/>
    </location>
</feature>
<reference evidence="11" key="1">
    <citation type="submission" date="2017-01" db="EMBL/GenBank/DDBJ databases">
        <authorList>
            <person name="Varghese N."/>
            <person name="Submissions S."/>
        </authorList>
    </citation>
    <scope>NUCLEOTIDE SEQUENCE [LARGE SCALE GENOMIC DNA]</scope>
    <source>
        <strain evidence="11">DSM 29430</strain>
    </source>
</reference>
<keyword evidence="4" id="KW-1003">Cell membrane</keyword>
<dbReference type="EMBL" id="FTOQ01000010">
    <property type="protein sequence ID" value="SIT01189.1"/>
    <property type="molecule type" value="Genomic_DNA"/>
</dbReference>
<gene>
    <name evidence="10" type="ORF">SAMN05421759_11012</name>
</gene>
<dbReference type="PANTHER" id="PTHR32322">
    <property type="entry name" value="INNER MEMBRANE TRANSPORTER"/>
    <property type="match status" value="1"/>
</dbReference>
<accession>A0A1N7NSH7</accession>
<dbReference type="GO" id="GO:0005886">
    <property type="term" value="C:plasma membrane"/>
    <property type="evidence" value="ECO:0007669"/>
    <property type="project" value="UniProtKB-SubCell"/>
</dbReference>
<dbReference type="InterPro" id="IPR000620">
    <property type="entry name" value="EamA_dom"/>
</dbReference>
<dbReference type="NCBIfam" id="TIGR00688">
    <property type="entry name" value="rarD"/>
    <property type="match status" value="1"/>
</dbReference>